<dbReference type="KEGG" id="mnt:21400897"/>
<gene>
    <name evidence="13" type="ORF">L484_017914</name>
</gene>
<dbReference type="InterPro" id="IPR008271">
    <property type="entry name" value="Ser/Thr_kinase_AS"/>
</dbReference>
<evidence type="ECO:0000256" key="2">
    <source>
        <dbReference type="ARBA" id="ARBA00022490"/>
    </source>
</evidence>
<evidence type="ECO:0000256" key="8">
    <source>
        <dbReference type="ARBA" id="ARBA00022840"/>
    </source>
</evidence>
<dbReference type="SUPFAM" id="SSF56112">
    <property type="entry name" value="Protein kinase-like (PK-like)"/>
    <property type="match status" value="1"/>
</dbReference>
<dbReference type="GO" id="GO:0004674">
    <property type="term" value="F:protein serine/threonine kinase activity"/>
    <property type="evidence" value="ECO:0007669"/>
    <property type="project" value="UniProtKB-KW"/>
</dbReference>
<feature type="compositionally biased region" description="Low complexity" evidence="11">
    <location>
        <begin position="300"/>
        <end position="312"/>
    </location>
</feature>
<dbReference type="STRING" id="981085.W9RXY6"/>
<feature type="binding site" evidence="10">
    <location>
        <position position="818"/>
    </location>
    <ligand>
        <name>ATP</name>
        <dbReference type="ChEBI" id="CHEBI:30616"/>
    </ligand>
</feature>
<keyword evidence="6 10" id="KW-0547">Nucleotide-binding</keyword>
<dbReference type="InterPro" id="IPR000719">
    <property type="entry name" value="Prot_kinase_dom"/>
</dbReference>
<dbReference type="Pfam" id="PF07714">
    <property type="entry name" value="PK_Tyr_Ser-Thr"/>
    <property type="match status" value="1"/>
</dbReference>
<dbReference type="Proteomes" id="UP000030645">
    <property type="component" value="Unassembled WGS sequence"/>
</dbReference>
<dbReference type="FunFam" id="3.30.200.20:FF:000081">
    <property type="entry name" value="Octicosapeptide/phox/Bem1p domain kinase superfamily protein"/>
    <property type="match status" value="1"/>
</dbReference>
<dbReference type="Gene3D" id="3.10.20.90">
    <property type="entry name" value="Phosphatidylinositol 3-kinase Catalytic Subunit, Chain A, domain 1"/>
    <property type="match status" value="1"/>
</dbReference>
<dbReference type="FunFam" id="1.10.510.10:FF:000142">
    <property type="entry name" value="Octicosapeptide/phox/Bem1p domain kinase superfamily protein"/>
    <property type="match status" value="1"/>
</dbReference>
<dbReference type="SMART" id="SM00666">
    <property type="entry name" value="PB1"/>
    <property type="match status" value="1"/>
</dbReference>
<dbReference type="Pfam" id="PF00564">
    <property type="entry name" value="PB1"/>
    <property type="match status" value="1"/>
</dbReference>
<dbReference type="PANTHER" id="PTHR23257:SF792">
    <property type="entry name" value="PROTEIN KINASE DOMAIN-CONTAINING PROTEIN"/>
    <property type="match status" value="1"/>
</dbReference>
<feature type="domain" description="Protein kinase" evidence="12">
    <location>
        <begin position="787"/>
        <end position="1055"/>
    </location>
</feature>
<evidence type="ECO:0000256" key="4">
    <source>
        <dbReference type="ARBA" id="ARBA00022553"/>
    </source>
</evidence>
<evidence type="ECO:0000256" key="5">
    <source>
        <dbReference type="ARBA" id="ARBA00022679"/>
    </source>
</evidence>
<dbReference type="PANTHER" id="PTHR23257">
    <property type="entry name" value="SERINE-THREONINE PROTEIN KINASE"/>
    <property type="match status" value="1"/>
</dbReference>
<organism evidence="13 14">
    <name type="scientific">Morus notabilis</name>
    <dbReference type="NCBI Taxonomy" id="981085"/>
    <lineage>
        <taxon>Eukaryota</taxon>
        <taxon>Viridiplantae</taxon>
        <taxon>Streptophyta</taxon>
        <taxon>Embryophyta</taxon>
        <taxon>Tracheophyta</taxon>
        <taxon>Spermatophyta</taxon>
        <taxon>Magnoliopsida</taxon>
        <taxon>eudicotyledons</taxon>
        <taxon>Gunneridae</taxon>
        <taxon>Pentapetalae</taxon>
        <taxon>rosids</taxon>
        <taxon>fabids</taxon>
        <taxon>Rosales</taxon>
        <taxon>Moraceae</taxon>
        <taxon>Moreae</taxon>
        <taxon>Morus</taxon>
    </lineage>
</organism>
<dbReference type="OrthoDB" id="4062651at2759"/>
<evidence type="ECO:0000313" key="13">
    <source>
        <dbReference type="EMBL" id="EXB76913.1"/>
    </source>
</evidence>
<keyword evidence="7 13" id="KW-0418">Kinase</keyword>
<keyword evidence="9" id="KW-0927">Auxin signaling pathway</keyword>
<dbReference type="InterPro" id="IPR050167">
    <property type="entry name" value="Ser_Thr_protein_kinase"/>
</dbReference>
<dbReference type="GO" id="GO:0010928">
    <property type="term" value="P:regulation of auxin mediated signaling pathway"/>
    <property type="evidence" value="ECO:0007669"/>
    <property type="project" value="UniProtKB-ARBA"/>
</dbReference>
<keyword evidence="8 10" id="KW-0067">ATP-binding</keyword>
<keyword evidence="5" id="KW-0808">Transferase</keyword>
<dbReference type="PROSITE" id="PS50011">
    <property type="entry name" value="PROTEIN_KINASE_DOM"/>
    <property type="match status" value="1"/>
</dbReference>
<feature type="region of interest" description="Disordered" evidence="11">
    <location>
        <begin position="660"/>
        <end position="685"/>
    </location>
</feature>
<dbReference type="PROSITE" id="PS00107">
    <property type="entry name" value="PROTEIN_KINASE_ATP"/>
    <property type="match status" value="1"/>
</dbReference>
<comment type="subcellular location">
    <subcellularLocation>
        <location evidence="1">Cytoplasm</location>
    </subcellularLocation>
</comment>
<dbReference type="FunFam" id="3.10.20.90:FF:000058">
    <property type="entry name" value="Octicosapeptide/phox/Bem1p domain kinase superfamily protein"/>
    <property type="match status" value="1"/>
</dbReference>
<evidence type="ECO:0000259" key="12">
    <source>
        <dbReference type="PROSITE" id="PS50011"/>
    </source>
</evidence>
<keyword evidence="14" id="KW-1185">Reference proteome</keyword>
<reference evidence="14" key="1">
    <citation type="submission" date="2013-01" db="EMBL/GenBank/DDBJ databases">
        <title>Draft Genome Sequence of a Mulberry Tree, Morus notabilis C.K. Schneid.</title>
        <authorList>
            <person name="He N."/>
            <person name="Zhao S."/>
        </authorList>
    </citation>
    <scope>NUCLEOTIDE SEQUENCE</scope>
</reference>
<dbReference type="SUPFAM" id="SSF54277">
    <property type="entry name" value="CAD &amp; PB1 domains"/>
    <property type="match status" value="1"/>
</dbReference>
<evidence type="ECO:0000256" key="6">
    <source>
        <dbReference type="ARBA" id="ARBA00022741"/>
    </source>
</evidence>
<dbReference type="CDD" id="cd13999">
    <property type="entry name" value="STKc_MAP3K-like"/>
    <property type="match status" value="1"/>
</dbReference>
<dbReference type="AlphaFoldDB" id="W9RXY6"/>
<evidence type="ECO:0000313" key="14">
    <source>
        <dbReference type="Proteomes" id="UP000030645"/>
    </source>
</evidence>
<keyword evidence="4" id="KW-0597">Phosphoprotein</keyword>
<accession>W9RXY6</accession>
<evidence type="ECO:0000256" key="1">
    <source>
        <dbReference type="ARBA" id="ARBA00004496"/>
    </source>
</evidence>
<dbReference type="CDD" id="cd06410">
    <property type="entry name" value="PB1_UP2"/>
    <property type="match status" value="1"/>
</dbReference>
<evidence type="ECO:0000256" key="10">
    <source>
        <dbReference type="PROSITE-ProRule" id="PRU10141"/>
    </source>
</evidence>
<feature type="region of interest" description="Disordered" evidence="11">
    <location>
        <begin position="450"/>
        <end position="518"/>
    </location>
</feature>
<feature type="region of interest" description="Disordered" evidence="11">
    <location>
        <begin position="275"/>
        <end position="326"/>
    </location>
</feature>
<dbReference type="PRINTS" id="PR00109">
    <property type="entry name" value="TYRKINASE"/>
</dbReference>
<evidence type="ECO:0000256" key="7">
    <source>
        <dbReference type="ARBA" id="ARBA00022777"/>
    </source>
</evidence>
<dbReference type="InterPro" id="IPR011009">
    <property type="entry name" value="Kinase-like_dom_sf"/>
</dbReference>
<sequence>MKSEVPEDRTTLNRNVNNISLQTGEEFAAEFLQDRAALRRLPSVITNVNQHFPRRVGCNLNAKNHQLGYEDHTGNFGLRRMDSDDFVPSPGYVADVDHKGYPNNISRYYWEYGGAGQVSSKVYDEKNRDRVIAGQTSPHHHYAIESPRLYHPYVPVFSEGSFSGKMKFLCSFGGRIVQRPGDGKVRYVGGDTRILSIRKNITWEELMKKTFAICNQPHTIKYQLPGEDLDSLISVCSDEDLYNMIEEYQELERIGSSQRLRIFLVSLNESESLSSVEVRTMQPNSGEYQYAPMDRSPRKSSSGQSLASQSSQFGNNSDYSPSFPRDSPTSAYALEKDCSPSNSNLMGLFTGSFCQFSPKLLPSKSFNQLPSMSHVPFQHMDHDNPNAHYYADHHPHTAVEGDAVSPIFMGKFPGQDSYYADAMGYYYGPSQQMNYHHHNMYLVDSDQTSRPHRVTGFHHRSQSEDFEPFSLNAQSGLRHGRPMPREGGFYNDRSVSHPQDPPGLLSGSNDKDGSDSKMTQVISDSKLHELDQKPLEEVNRAKLPLMTTTRSSNDSQIRQEKIAKSGPHLEPHCKEDSGEDMLKWENRNNSQQDQYIKEFRENIEFKPYVIAMELHDLPNINYLQNANLSSRDLLSKSGSPFNSDREVLALDQDHLKSTDNEIGKVSLSRESHEGPKFDDAIPMPSQSLDNFRDNKAAESEAVIKEDVTHGVPHGIPSSSNVVLFVDDEVTDECTTPREIEVENSTRASDSEGEEADGSDGNESMSDAAIAEIEAGVYGLQIIKNSDLEELQELGSGTFGTVYHGKWRGTDVAIKRIKKSCFSGRSSEQERLIKDFWREARILSTLHHPNVVAFYGVVPDAPCGTLATVTEFLVNGSLRHVLLKKDKVLDRRKRLRIAMDAAFGMEYLHLKNIVHFDLKCDNLLVNLRDPERPICKVGDFGLSRIKRNTLVSGGVRGTLPWMAPELLNGSSSRVSEKVDVFSFGIVMWEILTGEEPYADMHCGAIIGGIVNNTLRPAIPKRCDAEWRRLMEECWSADPAARPSFTEITDRLRNMALALQKSKRQNP</sequence>
<dbReference type="InterPro" id="IPR001245">
    <property type="entry name" value="Ser-Thr/Tyr_kinase_cat_dom"/>
</dbReference>
<dbReference type="Gene3D" id="1.10.510.10">
    <property type="entry name" value="Transferase(Phosphotransferase) domain 1"/>
    <property type="match status" value="1"/>
</dbReference>
<evidence type="ECO:0000256" key="3">
    <source>
        <dbReference type="ARBA" id="ARBA00022527"/>
    </source>
</evidence>
<dbReference type="GO" id="GO:0009734">
    <property type="term" value="P:auxin-activated signaling pathway"/>
    <property type="evidence" value="ECO:0007669"/>
    <property type="project" value="UniProtKB-KW"/>
</dbReference>
<dbReference type="GO" id="GO:0005524">
    <property type="term" value="F:ATP binding"/>
    <property type="evidence" value="ECO:0007669"/>
    <property type="project" value="UniProtKB-UniRule"/>
</dbReference>
<dbReference type="GO" id="GO:0005737">
    <property type="term" value="C:cytoplasm"/>
    <property type="evidence" value="ECO:0007669"/>
    <property type="project" value="UniProtKB-SubCell"/>
</dbReference>
<feature type="compositionally biased region" description="Basic and acidic residues" evidence="11">
    <location>
        <begin position="660"/>
        <end position="679"/>
    </location>
</feature>
<proteinExistence type="predicted"/>
<dbReference type="SMART" id="SM00220">
    <property type="entry name" value="S_TKc"/>
    <property type="match status" value="1"/>
</dbReference>
<dbReference type="PROSITE" id="PS00108">
    <property type="entry name" value="PROTEIN_KINASE_ST"/>
    <property type="match status" value="1"/>
</dbReference>
<dbReference type="Gene3D" id="3.30.200.20">
    <property type="entry name" value="Phosphorylase Kinase, domain 1"/>
    <property type="match status" value="1"/>
</dbReference>
<dbReference type="InterPro" id="IPR000270">
    <property type="entry name" value="PB1_dom"/>
</dbReference>
<protein>
    <submittedName>
        <fullName evidence="13">Serine/threonine-protein kinase</fullName>
    </submittedName>
</protein>
<dbReference type="eggNOG" id="KOG0192">
    <property type="taxonomic scope" value="Eukaryota"/>
</dbReference>
<keyword evidence="2" id="KW-0963">Cytoplasm</keyword>
<evidence type="ECO:0000256" key="11">
    <source>
        <dbReference type="SAM" id="MobiDB-lite"/>
    </source>
</evidence>
<evidence type="ECO:0000256" key="9">
    <source>
        <dbReference type="ARBA" id="ARBA00023294"/>
    </source>
</evidence>
<dbReference type="InterPro" id="IPR017441">
    <property type="entry name" value="Protein_kinase_ATP_BS"/>
</dbReference>
<dbReference type="EMBL" id="KE344738">
    <property type="protein sequence ID" value="EXB76913.1"/>
    <property type="molecule type" value="Genomic_DNA"/>
</dbReference>
<keyword evidence="3" id="KW-0723">Serine/threonine-protein kinase</keyword>
<feature type="compositionally biased region" description="Basic residues" evidence="11">
    <location>
        <begin position="450"/>
        <end position="460"/>
    </location>
</feature>
<feature type="region of interest" description="Disordered" evidence="11">
    <location>
        <begin position="733"/>
        <end position="763"/>
    </location>
</feature>
<feature type="compositionally biased region" description="Acidic residues" evidence="11">
    <location>
        <begin position="750"/>
        <end position="759"/>
    </location>
</feature>
<name>W9RXY6_9ROSA</name>